<evidence type="ECO:0000313" key="13">
    <source>
        <dbReference type="EMBL" id="ASL70528.1"/>
    </source>
</evidence>
<proteinExistence type="inferred from homology"/>
<dbReference type="GO" id="GO:0005634">
    <property type="term" value="C:nucleus"/>
    <property type="evidence" value="ECO:0007669"/>
    <property type="project" value="UniProtKB-SubCell"/>
</dbReference>
<dbReference type="PRINTS" id="PR00047">
    <property type="entry name" value="STROIDFINGER"/>
</dbReference>
<dbReference type="InterPro" id="IPR035500">
    <property type="entry name" value="NHR-like_dom_sf"/>
</dbReference>
<dbReference type="PROSITE" id="PS51030">
    <property type="entry name" value="NUCLEAR_REC_DBD_2"/>
    <property type="match status" value="1"/>
</dbReference>
<accession>A0A221CAZ2</accession>
<dbReference type="EMBL" id="MF360844">
    <property type="protein sequence ID" value="ASL70528.1"/>
    <property type="molecule type" value="Genomic_DNA"/>
</dbReference>
<evidence type="ECO:0000256" key="2">
    <source>
        <dbReference type="ARBA" id="ARBA00022723"/>
    </source>
</evidence>
<dbReference type="Gene3D" id="3.30.50.10">
    <property type="entry name" value="Erythroid Transcription Factor GATA-1, subunit A"/>
    <property type="match status" value="1"/>
</dbReference>
<dbReference type="Pfam" id="PF00104">
    <property type="entry name" value="Hormone_recep"/>
    <property type="match status" value="1"/>
</dbReference>
<dbReference type="SMART" id="SM00399">
    <property type="entry name" value="ZnF_C4"/>
    <property type="match status" value="1"/>
</dbReference>
<evidence type="ECO:0000259" key="11">
    <source>
        <dbReference type="PROSITE" id="PS51030"/>
    </source>
</evidence>
<keyword evidence="4 10" id="KW-0862">Zinc</keyword>
<dbReference type="GO" id="GO:0004879">
    <property type="term" value="F:nuclear receptor activity"/>
    <property type="evidence" value="ECO:0007669"/>
    <property type="project" value="InterPro"/>
</dbReference>
<dbReference type="AlphaFoldDB" id="A0A221CAZ2"/>
<dbReference type="PROSITE" id="PS51843">
    <property type="entry name" value="NR_LBD"/>
    <property type="match status" value="1"/>
</dbReference>
<feature type="domain" description="Nuclear receptor" evidence="11">
    <location>
        <begin position="57"/>
        <end position="133"/>
    </location>
</feature>
<organism evidence="13">
    <name type="scientific">Brachionus calyciflorus</name>
    <dbReference type="NCBI Taxonomy" id="104777"/>
    <lineage>
        <taxon>Eukaryota</taxon>
        <taxon>Metazoa</taxon>
        <taxon>Spiralia</taxon>
        <taxon>Gnathifera</taxon>
        <taxon>Rotifera</taxon>
        <taxon>Eurotatoria</taxon>
        <taxon>Monogononta</taxon>
        <taxon>Pseudotrocha</taxon>
        <taxon>Ploima</taxon>
        <taxon>Brachionidae</taxon>
        <taxon>Brachionus</taxon>
    </lineage>
</organism>
<dbReference type="Gene3D" id="1.10.565.10">
    <property type="entry name" value="Retinoid X Receptor"/>
    <property type="match status" value="1"/>
</dbReference>
<evidence type="ECO:0000256" key="1">
    <source>
        <dbReference type="ARBA" id="ARBA00004123"/>
    </source>
</evidence>
<evidence type="ECO:0000256" key="6">
    <source>
        <dbReference type="ARBA" id="ARBA00023125"/>
    </source>
</evidence>
<comment type="similarity">
    <text evidence="10">Belongs to the nuclear hormone receptor family.</text>
</comment>
<evidence type="ECO:0000256" key="10">
    <source>
        <dbReference type="RuleBase" id="RU004334"/>
    </source>
</evidence>
<comment type="subcellular location">
    <subcellularLocation>
        <location evidence="1 10">Nucleus</location>
    </subcellularLocation>
</comment>
<dbReference type="PANTHER" id="PTHR24086:SF25">
    <property type="entry name" value="NUCLEAR HORMONE RECEPTOR FTZ-F1 BETA"/>
    <property type="match status" value="1"/>
</dbReference>
<keyword evidence="7 10" id="KW-0804">Transcription</keyword>
<reference evidence="13" key="1">
    <citation type="journal article" date="2017" name="Gen. Comp. Endocrinol.">
        <title>Genome-wide identification of nuclear receptor (NR) genes and the evolutionary significance of the NR1O subfamily in the monogonont rotifer Brachionus spp.</title>
        <authorList>
            <person name="Kim D.H."/>
            <person name="Kim H.S."/>
            <person name="Hwang D.S."/>
            <person name="Kim H.J."/>
            <person name="Hagiwara A."/>
            <person name="Lee J.S."/>
            <person name="Jeong C.B."/>
        </authorList>
    </citation>
    <scope>NUCLEOTIDE SEQUENCE</scope>
</reference>
<dbReference type="GO" id="GO:0043565">
    <property type="term" value="F:sequence-specific DNA binding"/>
    <property type="evidence" value="ECO:0007669"/>
    <property type="project" value="InterPro"/>
</dbReference>
<evidence type="ECO:0000256" key="4">
    <source>
        <dbReference type="ARBA" id="ARBA00022833"/>
    </source>
</evidence>
<dbReference type="SUPFAM" id="SSF57716">
    <property type="entry name" value="Glucocorticoid receptor-like (DNA-binding domain)"/>
    <property type="match status" value="1"/>
</dbReference>
<dbReference type="PRINTS" id="PR00398">
    <property type="entry name" value="STRDHORMONER"/>
</dbReference>
<evidence type="ECO:0000256" key="8">
    <source>
        <dbReference type="ARBA" id="ARBA00023170"/>
    </source>
</evidence>
<sequence>MDSTPLTQHQLQEFHLENGTIETNGTTIILENVDESSLNQNTQILEHTMNQTNATSIGACPICGDEISGFHYGTFSCESCKGFFKRTVQNKKVFQCNAGEGECNITSFNRKRCPACRFTKCLKAGMRVDAIREDRHRGGRSSYEGARFYMPKGTGTKRKYIENIYGGVELTYAFQVPNEPVVPKLIQEIARINDLLKADDDDLKEGSYFSMDDPNLLSTFLHITDLRLYKIVKWARNLPCFTSTLQEDQILLLQNAWCDLLLLDVCNKTMTNIIKTNGRCILFTKNHVIDQQLADYIQLADIMNQLYDLMSMIESIRMDNNEFVALKVLILLSPDSGRLKDEQRVQRTQEDVIDALYTYTSSNYKEQLGKYGEILTLCSYITNVSIHFKTYLFNKLKDLENGLLEQNQDQTSNSCGLLMELLKGDLLFQPSYSIN</sequence>
<reference evidence="13" key="2">
    <citation type="submission" date="2017-06" db="EMBL/GenBank/DDBJ databases">
        <authorList>
            <person name="Kim H.J."/>
            <person name="Triplett B.A."/>
        </authorList>
    </citation>
    <scope>NUCLEOTIDE SEQUENCE</scope>
</reference>
<dbReference type="InterPro" id="IPR013088">
    <property type="entry name" value="Znf_NHR/GATA"/>
</dbReference>
<dbReference type="InterPro" id="IPR001723">
    <property type="entry name" value="Nuclear_hrmn_rcpt"/>
</dbReference>
<feature type="domain" description="NR LBD" evidence="12">
    <location>
        <begin position="187"/>
        <end position="414"/>
    </location>
</feature>
<keyword evidence="2 10" id="KW-0479">Metal-binding</keyword>
<dbReference type="SUPFAM" id="SSF48508">
    <property type="entry name" value="Nuclear receptor ligand-binding domain"/>
    <property type="match status" value="1"/>
</dbReference>
<dbReference type="SMART" id="SM00430">
    <property type="entry name" value="HOLI"/>
    <property type="match status" value="1"/>
</dbReference>
<keyword evidence="6 10" id="KW-0238">DNA-binding</keyword>
<evidence type="ECO:0000259" key="12">
    <source>
        <dbReference type="PROSITE" id="PS51843"/>
    </source>
</evidence>
<keyword evidence="3 10" id="KW-0863">Zinc-finger</keyword>
<dbReference type="InterPro" id="IPR016355">
    <property type="entry name" value="NR5-like"/>
</dbReference>
<dbReference type="PANTHER" id="PTHR24086">
    <property type="entry name" value="NUCLEAR RECEPTOR SUBFAMILY 5 GROUP A"/>
    <property type="match status" value="1"/>
</dbReference>
<dbReference type="PROSITE" id="PS00031">
    <property type="entry name" value="NUCLEAR_REC_DBD_1"/>
    <property type="match status" value="1"/>
</dbReference>
<evidence type="ECO:0000256" key="3">
    <source>
        <dbReference type="ARBA" id="ARBA00022771"/>
    </source>
</evidence>
<dbReference type="FunFam" id="3.30.50.10:FF:000037">
    <property type="entry name" value="Nuclear hormone receptor FTZ-F1 beta"/>
    <property type="match status" value="1"/>
</dbReference>
<keyword evidence="9 10" id="KW-0539">Nucleus</keyword>
<dbReference type="InterPro" id="IPR001628">
    <property type="entry name" value="Znf_hrmn_rcpt"/>
</dbReference>
<dbReference type="GO" id="GO:0008270">
    <property type="term" value="F:zinc ion binding"/>
    <property type="evidence" value="ECO:0007669"/>
    <property type="project" value="UniProtKB-KW"/>
</dbReference>
<keyword evidence="5 10" id="KW-0805">Transcription regulation</keyword>
<protein>
    <submittedName>
        <fullName evidence="13">Nuclear receptor</fullName>
    </submittedName>
</protein>
<evidence type="ECO:0000256" key="5">
    <source>
        <dbReference type="ARBA" id="ARBA00023015"/>
    </source>
</evidence>
<evidence type="ECO:0000256" key="9">
    <source>
        <dbReference type="ARBA" id="ARBA00023242"/>
    </source>
</evidence>
<dbReference type="Pfam" id="PF00105">
    <property type="entry name" value="zf-C4"/>
    <property type="match status" value="1"/>
</dbReference>
<evidence type="ECO:0000256" key="7">
    <source>
        <dbReference type="ARBA" id="ARBA00023163"/>
    </source>
</evidence>
<keyword evidence="8 10" id="KW-0675">Receptor</keyword>
<name>A0A221CAZ2_9BILA</name>
<dbReference type="InterPro" id="IPR000536">
    <property type="entry name" value="Nucl_hrmn_rcpt_lig-bd"/>
</dbReference>